<protein>
    <submittedName>
        <fullName evidence="1">Uncharacterized protein</fullName>
    </submittedName>
</protein>
<dbReference type="AlphaFoldDB" id="A0A0F8YYW9"/>
<accession>A0A0F8YYW9</accession>
<comment type="caution">
    <text evidence="1">The sequence shown here is derived from an EMBL/GenBank/DDBJ whole genome shotgun (WGS) entry which is preliminary data.</text>
</comment>
<feature type="non-terminal residue" evidence="1">
    <location>
        <position position="111"/>
    </location>
</feature>
<dbReference type="EMBL" id="LAZR01050751">
    <property type="protein sequence ID" value="KKK86647.1"/>
    <property type="molecule type" value="Genomic_DNA"/>
</dbReference>
<reference evidence="1" key="1">
    <citation type="journal article" date="2015" name="Nature">
        <title>Complex archaea that bridge the gap between prokaryotes and eukaryotes.</title>
        <authorList>
            <person name="Spang A."/>
            <person name="Saw J.H."/>
            <person name="Jorgensen S.L."/>
            <person name="Zaremba-Niedzwiedzka K."/>
            <person name="Martijn J."/>
            <person name="Lind A.E."/>
            <person name="van Eijk R."/>
            <person name="Schleper C."/>
            <person name="Guy L."/>
            <person name="Ettema T.J."/>
        </authorList>
    </citation>
    <scope>NUCLEOTIDE SEQUENCE</scope>
</reference>
<organism evidence="1">
    <name type="scientific">marine sediment metagenome</name>
    <dbReference type="NCBI Taxonomy" id="412755"/>
    <lineage>
        <taxon>unclassified sequences</taxon>
        <taxon>metagenomes</taxon>
        <taxon>ecological metagenomes</taxon>
    </lineage>
</organism>
<gene>
    <name evidence="1" type="ORF">LCGC14_2761140</name>
</gene>
<evidence type="ECO:0000313" key="1">
    <source>
        <dbReference type="EMBL" id="KKK86647.1"/>
    </source>
</evidence>
<name>A0A0F8YYW9_9ZZZZ</name>
<sequence length="111" mass="12201">MKRLFITVMMTMIVLCMDSVASEKKILIPVTLELSNGRQIEVVLEQGQDYFNIRGTSLGAITIAIDKIKEIIGNAPAGTSPEGVVVALRNEGHTLEGFEETEVEPQKRNTL</sequence>
<proteinExistence type="predicted"/>